<feature type="region of interest" description="Disordered" evidence="1">
    <location>
        <begin position="1"/>
        <end position="40"/>
    </location>
</feature>
<name>C5ED10_BIFLI</name>
<protein>
    <submittedName>
        <fullName evidence="2">Uncharacterized protein</fullName>
    </submittedName>
</protein>
<organism evidence="2">
    <name type="scientific">Bifidobacterium longum subsp. infantis CCUG 52486</name>
    <dbReference type="NCBI Taxonomy" id="537937"/>
    <lineage>
        <taxon>Bacteria</taxon>
        <taxon>Bacillati</taxon>
        <taxon>Actinomycetota</taxon>
        <taxon>Actinomycetes</taxon>
        <taxon>Bifidobacteriales</taxon>
        <taxon>Bifidobacteriaceae</taxon>
        <taxon>Bifidobacterium</taxon>
    </lineage>
</organism>
<gene>
    <name evidence="2" type="ORF">BLIG_02033</name>
</gene>
<sequence>MAQASRLSCYGNQAPSDEGAVSRRLTGGETAAKPPKERHGLRPILYPAAAAAGLSPDCLTAATSNAIKDQLSAGFIFAHCRSPSPKNDSGVFFTAQLIRGRPQNFAP</sequence>
<evidence type="ECO:0000256" key="1">
    <source>
        <dbReference type="SAM" id="MobiDB-lite"/>
    </source>
</evidence>
<reference evidence="2" key="1">
    <citation type="submission" date="2008-08" db="EMBL/GenBank/DDBJ databases">
        <title>Annotation of Bifidobacterium longum subsp. infantis CCUG 52486.</title>
        <authorList>
            <consortium name="The Broad Institute Genome Sequencing Platform"/>
            <person name="Gougoulias C."/>
            <person name="Tuohy K.M."/>
            <person name="Gibson G.R."/>
            <person name="Ward D."/>
            <person name="Mehta T."/>
            <person name="Young S."/>
            <person name="Jaffe D."/>
            <person name="Gnerre S."/>
            <person name="Berlin A."/>
            <person name="Heiman D."/>
            <person name="Hepburn T."/>
            <person name="Shea T."/>
            <person name="Sykes S."/>
            <person name="Alvarado L."/>
            <person name="Kodira C."/>
            <person name="Borodovsky M."/>
            <person name="Lander E."/>
            <person name="Galagan J."/>
            <person name="Nusbaum C."/>
            <person name="Birren B."/>
        </authorList>
    </citation>
    <scope>NUCLEOTIDE SEQUENCE [LARGE SCALE GENOMIC DNA]</scope>
    <source>
        <strain evidence="2">CCUG 52486</strain>
    </source>
</reference>
<accession>C5ED10</accession>
<dbReference type="HOGENOM" id="CLU_2204901_0_0_11"/>
<evidence type="ECO:0000313" key="2">
    <source>
        <dbReference type="EMBL" id="EEQ55904.1"/>
    </source>
</evidence>
<dbReference type="Proteomes" id="UP000005084">
    <property type="component" value="Unassembled WGS sequence"/>
</dbReference>
<dbReference type="AlphaFoldDB" id="C5ED10"/>
<dbReference type="EMBL" id="DS990242">
    <property type="protein sequence ID" value="EEQ55904.1"/>
    <property type="molecule type" value="Genomic_DNA"/>
</dbReference>
<proteinExistence type="predicted"/>